<proteinExistence type="predicted"/>
<evidence type="ECO:0000313" key="2">
    <source>
        <dbReference type="EMBL" id="PUZ29417.1"/>
    </source>
</evidence>
<dbReference type="InterPro" id="IPR043729">
    <property type="entry name" value="DUF5672"/>
</dbReference>
<keyword evidence="3" id="KW-1185">Reference proteome</keyword>
<dbReference type="EMBL" id="QCYK01000001">
    <property type="protein sequence ID" value="PUZ29417.1"/>
    <property type="molecule type" value="Genomic_DNA"/>
</dbReference>
<dbReference type="Pfam" id="PF18922">
    <property type="entry name" value="DUF5672"/>
    <property type="match status" value="1"/>
</dbReference>
<feature type="domain" description="DUF5672" evidence="1">
    <location>
        <begin position="1"/>
        <end position="161"/>
    </location>
</feature>
<accession>A0A2T7BP10</accession>
<dbReference type="AlphaFoldDB" id="A0A2T7BP10"/>
<name>A0A2T7BP10_9BACT</name>
<evidence type="ECO:0000313" key="3">
    <source>
        <dbReference type="Proteomes" id="UP000244450"/>
    </source>
</evidence>
<comment type="caution">
    <text evidence="2">The sequence shown here is derived from an EMBL/GenBank/DDBJ whole genome shotgun (WGS) entry which is preliminary data.</text>
</comment>
<evidence type="ECO:0000259" key="1">
    <source>
        <dbReference type="Pfam" id="PF18922"/>
    </source>
</evidence>
<reference evidence="2 3" key="1">
    <citation type="submission" date="2018-04" db="EMBL/GenBank/DDBJ databases">
        <title>Chitinophaga fuyangensis sp. nov., isolated from soil in a chemical factory.</title>
        <authorList>
            <person name="Chen K."/>
        </authorList>
    </citation>
    <scope>NUCLEOTIDE SEQUENCE [LARGE SCALE GENOMIC DNA]</scope>
    <source>
        <strain evidence="2 3">LY-1</strain>
    </source>
</reference>
<sequence length="181" mass="21331">MTYELDAWIFSADIEGHHGFTYDFIGAPIFEGFMEATPHAGFLPQLNSGFSIRRIPSCLKALDQLRRYRSRWKRQRFFLEKFRFLRRWVSPALLQVIFDDQLTGYFTGWYFHEDMIWTHIVPVLFPFFKVAPPEVAARFSFEVNAPMLLQRQQGVLPLGCHAWAKFPAFWQSYIPAAKMLL</sequence>
<dbReference type="Proteomes" id="UP000244450">
    <property type="component" value="Unassembled WGS sequence"/>
</dbReference>
<organism evidence="2 3">
    <name type="scientific">Chitinophaga parva</name>
    <dbReference type="NCBI Taxonomy" id="2169414"/>
    <lineage>
        <taxon>Bacteria</taxon>
        <taxon>Pseudomonadati</taxon>
        <taxon>Bacteroidota</taxon>
        <taxon>Chitinophagia</taxon>
        <taxon>Chitinophagales</taxon>
        <taxon>Chitinophagaceae</taxon>
        <taxon>Chitinophaga</taxon>
    </lineage>
</organism>
<protein>
    <recommendedName>
        <fullName evidence="1">DUF5672 domain-containing protein</fullName>
    </recommendedName>
</protein>
<gene>
    <name evidence="2" type="ORF">DCC81_08200</name>
</gene>